<sequence length="85" mass="9899">MCFISINLKLFVMNYESSDDIIQQRSSMLDCRVFQKAPSVQGSYPHKLTNDVENIQCTGIGVVYYSRFVQLREIQQEEAYSYYAP</sequence>
<dbReference type="EMBL" id="RRYP01002783">
    <property type="protein sequence ID" value="TNV84423.1"/>
    <property type="molecule type" value="Genomic_DNA"/>
</dbReference>
<evidence type="ECO:0000313" key="1">
    <source>
        <dbReference type="EMBL" id="TNV84423.1"/>
    </source>
</evidence>
<protein>
    <submittedName>
        <fullName evidence="1">Uncharacterized protein</fullName>
    </submittedName>
</protein>
<keyword evidence="2" id="KW-1185">Reference proteome</keyword>
<reference evidence="1" key="1">
    <citation type="submission" date="2019-06" db="EMBL/GenBank/DDBJ databases">
        <authorList>
            <person name="Zheng W."/>
        </authorList>
    </citation>
    <scope>NUCLEOTIDE SEQUENCE</scope>
    <source>
        <strain evidence="1">QDHG01</strain>
    </source>
</reference>
<organism evidence="1 2">
    <name type="scientific">Halteria grandinella</name>
    <dbReference type="NCBI Taxonomy" id="5974"/>
    <lineage>
        <taxon>Eukaryota</taxon>
        <taxon>Sar</taxon>
        <taxon>Alveolata</taxon>
        <taxon>Ciliophora</taxon>
        <taxon>Intramacronucleata</taxon>
        <taxon>Spirotrichea</taxon>
        <taxon>Stichotrichia</taxon>
        <taxon>Sporadotrichida</taxon>
        <taxon>Halteriidae</taxon>
        <taxon>Halteria</taxon>
    </lineage>
</organism>
<evidence type="ECO:0000313" key="2">
    <source>
        <dbReference type="Proteomes" id="UP000785679"/>
    </source>
</evidence>
<comment type="caution">
    <text evidence="1">The sequence shown here is derived from an EMBL/GenBank/DDBJ whole genome shotgun (WGS) entry which is preliminary data.</text>
</comment>
<dbReference type="Proteomes" id="UP000785679">
    <property type="component" value="Unassembled WGS sequence"/>
</dbReference>
<name>A0A8J8T7Q8_HALGN</name>
<proteinExistence type="predicted"/>
<accession>A0A8J8T7Q8</accession>
<dbReference type="AlphaFoldDB" id="A0A8J8T7Q8"/>
<gene>
    <name evidence="1" type="ORF">FGO68_gene1342</name>
</gene>